<dbReference type="PROSITE" id="PS00018">
    <property type="entry name" value="EF_HAND_1"/>
    <property type="match status" value="1"/>
</dbReference>
<dbReference type="Gene3D" id="2.120.10.80">
    <property type="entry name" value="Kelch-type beta propeller"/>
    <property type="match status" value="1"/>
</dbReference>
<dbReference type="SUPFAM" id="SSF117281">
    <property type="entry name" value="Kelch motif"/>
    <property type="match status" value="1"/>
</dbReference>
<dbReference type="InterPro" id="IPR018247">
    <property type="entry name" value="EF_Hand_1_Ca_BS"/>
</dbReference>
<reference evidence="2 3" key="1">
    <citation type="submission" date="2018-06" db="EMBL/GenBank/DDBJ databases">
        <title>Extensive metabolic versatility and redundancy in microbially diverse, dynamic hydrothermal sediments.</title>
        <authorList>
            <person name="Dombrowski N."/>
            <person name="Teske A."/>
            <person name="Baker B.J."/>
        </authorList>
    </citation>
    <scope>NUCLEOTIDE SEQUENCE [LARGE SCALE GENOMIC DNA]</scope>
    <source>
        <strain evidence="2">B79_G16</strain>
    </source>
</reference>
<protein>
    <recommendedName>
        <fullName evidence="4">Big-1 domain-containing protein</fullName>
    </recommendedName>
</protein>
<evidence type="ECO:0000313" key="3">
    <source>
        <dbReference type="Proteomes" id="UP000281261"/>
    </source>
</evidence>
<organism evidence="2 3">
    <name type="scientific">candidate division Kazan bacterium</name>
    <dbReference type="NCBI Taxonomy" id="2202143"/>
    <lineage>
        <taxon>Bacteria</taxon>
        <taxon>Bacteria division Kazan-3B-28</taxon>
    </lineage>
</organism>
<keyword evidence="1" id="KW-0472">Membrane</keyword>
<feature type="transmembrane region" description="Helical" evidence="1">
    <location>
        <begin position="21"/>
        <end position="41"/>
    </location>
</feature>
<dbReference type="InterPro" id="IPR015915">
    <property type="entry name" value="Kelch-typ_b-propeller"/>
</dbReference>
<keyword evidence="1" id="KW-1133">Transmembrane helix</keyword>
<dbReference type="EMBL" id="QMNG01000002">
    <property type="protein sequence ID" value="RLC37702.1"/>
    <property type="molecule type" value="Genomic_DNA"/>
</dbReference>
<evidence type="ECO:0000256" key="1">
    <source>
        <dbReference type="SAM" id="Phobius"/>
    </source>
</evidence>
<name>A0A420ZDL7_UNCK3</name>
<dbReference type="GO" id="GO:0000272">
    <property type="term" value="P:polysaccharide catabolic process"/>
    <property type="evidence" value="ECO:0007669"/>
    <property type="project" value="InterPro"/>
</dbReference>
<sequence length="1652" mass="179827">MPSLIDRIKNWFLIPRNRYRFILGAIGVFVLVGVVAFSSQIGNLLSLFGSRAFQPSDIRWQAGPGIEEGGGNPQSIVVSANDGSWLYSIGGLDAAGGHRKNSVYRMKLDENGLPGEWEGSGQGVPQMNFQRAGHRLVEHNGFIYAIAGDIHISETPEVDPNSHIIAKVFPLAYSTIERLDANDPSASWEIFARLTGVHFFPEVLLDGDLLYVIGGIYGKVAGMGGFEEVANSDIFNNKPVIGDGLNGVPLTVSAFGTDGFEQKLSQSVTNGTFVTTVSERYEINLATNPLSYVVAELGLDGGDVCKTSSDDNTKCLMDWNWISARVVGAEMKMGHLRFKLFGDGGFAPVPVDVKPLPQGRYGHKIFKSGSGIYVTGGAVWAGPMRFPAAFPHPEPAVVYPFWPIGDTTFPKTYNGGDDSLTYWNNDFVGNTTYRWNGSVWADWVGTGPEAEAKNRHLDGKYSLKVSVSQGLDDPPVISGLAFIGLGSFDSSASNSTNKLVVGGIRNTKNHLSATSDDLLFHSTVHYYMELDGVSDSFTFSVASGWTPAGNYGYKHFGIDVVDLGSKAVGFGGQPLSYSYPGKDGRIIKGWPQWPLGSKAGETDTQIFNGADWSLSGSHTADRVATAAVVYNSGGDEAVIYRLGGEEITDPWPPKLWTMLEHTDPLTIFNVPDLNTSKFKFVPVDEDGTVRIGGDNHDMAAVIFQLNDFENNPMPGISVGISTENNEDLDLIEKCIPQYSETWGWYCPEGGWFSGSNQNILGTTDENGIAEIFVRSKAVIGESEYPDGPIVHDIVGFWIVGGNTPDNPTGEHLFGDLQLSRKWTPFEPNSGVYFLDENGRPETSRVRQVLSDNNDFAEIEVLLKDGNPITPRPANFYDEYIKLASTHLITVLQTDPPNNLPTADGSARFRVKSGASGTAEIYAWYKPVVFVGVGETEWWTDYTPWISLSDYDLTIQFAGQPGTLTPDSAVQGDQIGTLAANGNATRWLQGDTTVKFINPPEIIFSHTGGFDELNKSQFYSFDINVGSEYAGALIDLFVVEGEGVLQQTSVTADANGYATFRYTTGPAAGIEKIRATIANGQISKELWLTVKHPIDLYTVEVKVEPDSLTSDNQFSIIKARLTSNETGRPITGTELSFSFSNNDSGTLHQPFYDSTTGIVQALYEAGADGRDAEILVEAKYLSNLVIKRISIANNFVYGDPGIIFNDSDLTILSDTELTLGHVNVSDNAEVGFWIFRVITVFGDVTETYDYLFEVRPKIVEGEGFINYISPSVGHRGMGNLSVNITGINTWFNAVENPTVRFTPIDAGQESGIQVVSVSVVDDFDLTADINIADNAGVGYWNVEVVIGSYVYEMPGDFDFLIVPDDPSGYFMNLVVGTYGAGWEPGSLPANGTATLNLTVAVKKFDVWENSEYALTDATINSSIVEGTGELTPISRLTTGGQAAFTYQADTVQGNVETLFESTITDELVEGGEVNLEAAATLAKLATQITFDITVPLEHSRYNYRDSAEIRVVVIKDGSSVPIIDDKFRIDANDKIIGLPSVYVSPSVEYHIWVDPPNHLAVGATFAAPATSQTVSPALTSYYGTRLSYIGDINTGERNNSINAFDYQAFLNQMFKNLLSPSADFNGDGYVNILDWPALFNNYWKQGYVAPFSD</sequence>
<dbReference type="Proteomes" id="UP000281261">
    <property type="component" value="Unassembled WGS sequence"/>
</dbReference>
<accession>A0A420ZDL7</accession>
<dbReference type="SUPFAM" id="SSF63446">
    <property type="entry name" value="Type I dockerin domain"/>
    <property type="match status" value="1"/>
</dbReference>
<keyword evidence="1" id="KW-0812">Transmembrane</keyword>
<evidence type="ECO:0008006" key="4">
    <source>
        <dbReference type="Google" id="ProtNLM"/>
    </source>
</evidence>
<gene>
    <name evidence="2" type="ORF">DRH29_01275</name>
</gene>
<evidence type="ECO:0000313" key="2">
    <source>
        <dbReference type="EMBL" id="RLC37702.1"/>
    </source>
</evidence>
<dbReference type="InterPro" id="IPR036439">
    <property type="entry name" value="Dockerin_dom_sf"/>
</dbReference>
<proteinExistence type="predicted"/>
<comment type="caution">
    <text evidence="2">The sequence shown here is derived from an EMBL/GenBank/DDBJ whole genome shotgun (WGS) entry which is preliminary data.</text>
</comment>